<evidence type="ECO:0000313" key="11">
    <source>
        <dbReference type="EMBL" id="NEX55195.1"/>
    </source>
</evidence>
<dbReference type="InterPro" id="IPR050836">
    <property type="entry name" value="SDS22/Internalin_LRR"/>
</dbReference>
<keyword evidence="5" id="KW-0677">Repeat</keyword>
<name>A0A6M0M7C2_9LACT</name>
<dbReference type="EMBL" id="WWDJ01000030">
    <property type="protein sequence ID" value="NEX55195.1"/>
    <property type="molecule type" value="Genomic_DNA"/>
</dbReference>
<keyword evidence="2" id="KW-0964">Secreted</keyword>
<dbReference type="Gene3D" id="3.80.10.10">
    <property type="entry name" value="Ribonuclease Inhibitor"/>
    <property type="match status" value="1"/>
</dbReference>
<dbReference type="PANTHER" id="PTHR46652:SF3">
    <property type="entry name" value="LEUCINE-RICH REPEAT-CONTAINING PROTEIN 9"/>
    <property type="match status" value="1"/>
</dbReference>
<keyword evidence="8" id="KW-0472">Membrane</keyword>
<protein>
    <submittedName>
        <fullName evidence="11">Internalin</fullName>
    </submittedName>
</protein>
<evidence type="ECO:0000256" key="7">
    <source>
        <dbReference type="SAM" id="MobiDB-lite"/>
    </source>
</evidence>
<organism evidence="11 12">
    <name type="scientific">Lactococcus lactis</name>
    <dbReference type="NCBI Taxonomy" id="1358"/>
    <lineage>
        <taxon>Bacteria</taxon>
        <taxon>Bacillati</taxon>
        <taxon>Bacillota</taxon>
        <taxon>Bacilli</taxon>
        <taxon>Lactobacillales</taxon>
        <taxon>Streptococcaceae</taxon>
        <taxon>Lactococcus</taxon>
    </lineage>
</organism>
<proteinExistence type="predicted"/>
<keyword evidence="8" id="KW-0812">Transmembrane</keyword>
<evidence type="ECO:0000259" key="10">
    <source>
        <dbReference type="PROSITE" id="PS50847"/>
    </source>
</evidence>
<keyword evidence="4 9" id="KW-0732">Signal</keyword>
<evidence type="ECO:0000256" key="5">
    <source>
        <dbReference type="ARBA" id="ARBA00022737"/>
    </source>
</evidence>
<reference evidence="11 12" key="1">
    <citation type="submission" date="2019-12" db="EMBL/GenBank/DDBJ databases">
        <title>Draft Genome Sequences of L. lactis strains MS22333, MS22334, MS22336, and MS22337, Isolated from Spontaneous Fermented Camel Milk in Ethiopia.</title>
        <authorList>
            <person name="Bragason E."/>
            <person name="Hansen E.B."/>
            <person name="Guya M.E."/>
            <person name="Berhe T."/>
        </authorList>
    </citation>
    <scope>NUCLEOTIDE SEQUENCE [LARGE SCALE GENOMIC DNA]</scope>
    <source>
        <strain evidence="11 12">MS22336</strain>
    </source>
</reference>
<feature type="region of interest" description="Disordered" evidence="7">
    <location>
        <begin position="35"/>
        <end position="101"/>
    </location>
</feature>
<evidence type="ECO:0000256" key="4">
    <source>
        <dbReference type="ARBA" id="ARBA00022729"/>
    </source>
</evidence>
<dbReference type="Pfam" id="PF06458">
    <property type="entry name" value="MucBP"/>
    <property type="match status" value="3"/>
</dbReference>
<feature type="region of interest" description="Disordered" evidence="7">
    <location>
        <begin position="638"/>
        <end position="692"/>
    </location>
</feature>
<dbReference type="SUPFAM" id="SSF52058">
    <property type="entry name" value="L domain-like"/>
    <property type="match status" value="1"/>
</dbReference>
<dbReference type="PANTHER" id="PTHR46652">
    <property type="entry name" value="LEUCINE-RICH REPEAT AND IQ DOMAIN-CONTAINING PROTEIN 1-RELATED"/>
    <property type="match status" value="1"/>
</dbReference>
<gene>
    <name evidence="11" type="ORF">GTP08_05680</name>
</gene>
<evidence type="ECO:0000256" key="3">
    <source>
        <dbReference type="ARBA" id="ARBA00022614"/>
    </source>
</evidence>
<dbReference type="PROSITE" id="PS50847">
    <property type="entry name" value="GRAM_POS_ANCHORING"/>
    <property type="match status" value="1"/>
</dbReference>
<keyword evidence="8" id="KW-1133">Transmembrane helix</keyword>
<feature type="chain" id="PRO_5026900135" evidence="9">
    <location>
        <begin position="36"/>
        <end position="725"/>
    </location>
</feature>
<evidence type="ECO:0000256" key="6">
    <source>
        <dbReference type="ARBA" id="ARBA00023088"/>
    </source>
</evidence>
<accession>A0A6M0M7C2</accession>
<keyword evidence="6" id="KW-0572">Peptidoglycan-anchor</keyword>
<dbReference type="AlphaFoldDB" id="A0A6M0M7C2"/>
<feature type="signal peptide" evidence="9">
    <location>
        <begin position="1"/>
        <end position="35"/>
    </location>
</feature>
<dbReference type="Gene3D" id="2.60.40.3890">
    <property type="match status" value="1"/>
</dbReference>
<dbReference type="RefSeq" id="WP_163656837.1">
    <property type="nucleotide sequence ID" value="NZ_RIGB01000214.1"/>
</dbReference>
<evidence type="ECO:0000256" key="2">
    <source>
        <dbReference type="ARBA" id="ARBA00022525"/>
    </source>
</evidence>
<evidence type="ECO:0000256" key="1">
    <source>
        <dbReference type="ARBA" id="ARBA00022512"/>
    </source>
</evidence>
<dbReference type="Proteomes" id="UP000477402">
    <property type="component" value="Unassembled WGS sequence"/>
</dbReference>
<dbReference type="Gene3D" id="3.10.20.320">
    <property type="entry name" value="Putative peptidoglycan bound protein (lpxtg motif)"/>
    <property type="match status" value="3"/>
</dbReference>
<keyword evidence="1" id="KW-0134">Cell wall</keyword>
<dbReference type="Pfam" id="PF22122">
    <property type="entry name" value="InlK_D2"/>
    <property type="match status" value="1"/>
</dbReference>
<dbReference type="InterPro" id="IPR009459">
    <property type="entry name" value="MucBP_dom"/>
</dbReference>
<dbReference type="Pfam" id="PF00746">
    <property type="entry name" value="Gram_pos_anchor"/>
    <property type="match status" value="1"/>
</dbReference>
<sequence length="725" mass="79492">MKKIHLNKWKHKSSLYLMLFCLSLPLALTPLSVSATETETETEQTAPTSQKDASETTSESQTVESSTNDQNQNNSTISLPESSSTTSLAPSESLTSDSKKLAQKEEVVASTTVAEPKAAASSTISVPDPNLKQTILSTLGLATTAELTQTDMDKLTNLTLNSVDIYSLVGLEHATNLSSIYINVNNKITDFTPLESLTKLTFVTLQTSSLTSDNFPNLTASQGLTNLSIGGTSVDNSVLAKIVNLKALVRLYMDSNMNITNIEPLKVLPNLKSLSVQFCGITDFTVIKDFPIMSDLAAFGQNTGRNDPPTTVTRSSLKYNEDEQSVYIPFSMMPNRMMNFDGYIPPFSTSNSASNTYFDFNGTQLPASRLQIDDNGITINSVSPEEYQGIKSFEYNARLNNPAGTYAVPDGYTFYAISSGTYLHQFDVVDDGAPVTVKYQDENGQELAPSELLNGYVGATYNSKELSFQGYSLIKVDGDATGKFTDSPQTVTYIYQKNAKLLGQVTVKYIDTDGKALFGDVIQTGNIGETYHTEKKELTGYTFKNIIGNASGQYTNSPQTVTYVYEKNAKILGQVTVKYIDTEGKSLFGDVIQTGNIGETYHTEKKELTGYSFKNIIGNTTGQYTNIPQTVTYVYKKNTNPNKPEEVIPDSSDKNNVNPDSRENETTKGSKTVKDKESVVTSKEKNLPETGDKEQGMKKITLFGSFLLILGSLVLFIRFRKVDKL</sequence>
<feature type="compositionally biased region" description="Low complexity" evidence="7">
    <location>
        <begin position="55"/>
        <end position="96"/>
    </location>
</feature>
<evidence type="ECO:0000313" key="12">
    <source>
        <dbReference type="Proteomes" id="UP000477402"/>
    </source>
</evidence>
<dbReference type="InterPro" id="IPR019931">
    <property type="entry name" value="LPXTG_anchor"/>
</dbReference>
<feature type="compositionally biased region" description="Basic and acidic residues" evidence="7">
    <location>
        <begin position="660"/>
        <end position="692"/>
    </location>
</feature>
<feature type="transmembrane region" description="Helical" evidence="8">
    <location>
        <begin position="700"/>
        <end position="719"/>
    </location>
</feature>
<evidence type="ECO:0000256" key="8">
    <source>
        <dbReference type="SAM" id="Phobius"/>
    </source>
</evidence>
<evidence type="ECO:0000256" key="9">
    <source>
        <dbReference type="SAM" id="SignalP"/>
    </source>
</evidence>
<feature type="domain" description="Gram-positive cocci surface proteins LPxTG" evidence="10">
    <location>
        <begin position="687"/>
        <end position="725"/>
    </location>
</feature>
<keyword evidence="3" id="KW-0433">Leucine-rich repeat</keyword>
<dbReference type="InterPro" id="IPR032675">
    <property type="entry name" value="LRR_dom_sf"/>
</dbReference>
<dbReference type="InterPro" id="IPR054360">
    <property type="entry name" value="InlK_D2"/>
</dbReference>
<comment type="caution">
    <text evidence="11">The sequence shown here is derived from an EMBL/GenBank/DDBJ whole genome shotgun (WGS) entry which is preliminary data.</text>
</comment>